<dbReference type="RefSeq" id="WP_130914817.1">
    <property type="nucleotide sequence ID" value="NZ_LR215974.1"/>
</dbReference>
<sequence>MEKINISIVIPVYNAAAFLEKAVNSALQFKEVSEILLVEDASTDNSLEIGKELASENSRIKLFRHYDEGNHGAGATRNLGIEKSTGDFIAFLDADDYYLPNRFDAEKEIFKDPKIDGVFGAIGVEYITEKGKQEFQQKFKESNLTTVNYPAEGEEVFRGLLGLTSKTFGSFFHLNTLTVKKSALDKANLRFNVNLRVHQDSDFNLKLAYLCYLKSGIIDQAVAMRGIHDDNRITKIKLYSSKFYKNSLLYNESVYLWSKVYALEKEYAKKIALDYFSFKIANQKGLKKWLSFLGTALQYPELLKTRYRFHALNNPHDE</sequence>
<keyword evidence="2" id="KW-0808">Transferase</keyword>
<gene>
    <name evidence="2" type="primary">hyaD_3</name>
    <name evidence="2" type="ORF">NCTC12078_02650</name>
</gene>
<dbReference type="PANTHER" id="PTHR22916:SF3">
    <property type="entry name" value="UDP-GLCNAC:BETAGAL BETA-1,3-N-ACETYLGLUCOSAMINYLTRANSFERASE-LIKE PROTEIN 1"/>
    <property type="match status" value="1"/>
</dbReference>
<feature type="domain" description="Glycosyltransferase 2-like" evidence="1">
    <location>
        <begin position="7"/>
        <end position="135"/>
    </location>
</feature>
<dbReference type="Proteomes" id="UP000290013">
    <property type="component" value="Chromosome"/>
</dbReference>
<dbReference type="Pfam" id="PF00535">
    <property type="entry name" value="Glycos_transf_2"/>
    <property type="match status" value="1"/>
</dbReference>
<dbReference type="InterPro" id="IPR001173">
    <property type="entry name" value="Glyco_trans_2-like"/>
</dbReference>
<dbReference type="EMBL" id="LR215974">
    <property type="protein sequence ID" value="VFB04619.1"/>
    <property type="molecule type" value="Genomic_DNA"/>
</dbReference>
<reference evidence="2 3" key="1">
    <citation type="submission" date="2019-02" db="EMBL/GenBank/DDBJ databases">
        <authorList>
            <consortium name="Pathogen Informatics"/>
        </authorList>
    </citation>
    <scope>NUCLEOTIDE SEQUENCE [LARGE SCALE GENOMIC DNA]</scope>
    <source>
        <strain evidence="2 3">3012STDY6944375</strain>
    </source>
</reference>
<dbReference type="KEGG" id="ctai:NCTC12078_02650"/>
<organism evidence="2 3">
    <name type="scientific">Chryseobacterium taihuense</name>
    <dbReference type="NCBI Taxonomy" id="1141221"/>
    <lineage>
        <taxon>Bacteria</taxon>
        <taxon>Pseudomonadati</taxon>
        <taxon>Bacteroidota</taxon>
        <taxon>Flavobacteriia</taxon>
        <taxon>Flavobacteriales</taxon>
        <taxon>Weeksellaceae</taxon>
        <taxon>Chryseobacterium group</taxon>
        <taxon>Chryseobacterium</taxon>
    </lineage>
</organism>
<evidence type="ECO:0000313" key="2">
    <source>
        <dbReference type="EMBL" id="VFB04619.1"/>
    </source>
</evidence>
<name>A0A4U8WQ51_9FLAO</name>
<dbReference type="PANTHER" id="PTHR22916">
    <property type="entry name" value="GLYCOSYLTRANSFERASE"/>
    <property type="match status" value="1"/>
</dbReference>
<evidence type="ECO:0000313" key="3">
    <source>
        <dbReference type="Proteomes" id="UP000290013"/>
    </source>
</evidence>
<dbReference type="GO" id="GO:0050501">
    <property type="term" value="F:hyaluronan synthase activity"/>
    <property type="evidence" value="ECO:0007669"/>
    <property type="project" value="UniProtKB-EC"/>
</dbReference>
<evidence type="ECO:0000259" key="1">
    <source>
        <dbReference type="Pfam" id="PF00535"/>
    </source>
</evidence>
<dbReference type="AlphaFoldDB" id="A0A4U8WQ51"/>
<proteinExistence type="predicted"/>
<dbReference type="SUPFAM" id="SSF53448">
    <property type="entry name" value="Nucleotide-diphospho-sugar transferases"/>
    <property type="match status" value="1"/>
</dbReference>
<protein>
    <submittedName>
        <fullName evidence="2">Hyaluronan synthase</fullName>
        <ecNumber evidence="2">2.4.1.212</ecNumber>
    </submittedName>
</protein>
<dbReference type="Gene3D" id="3.90.550.10">
    <property type="entry name" value="Spore Coat Polysaccharide Biosynthesis Protein SpsA, Chain A"/>
    <property type="match status" value="1"/>
</dbReference>
<dbReference type="CDD" id="cd00761">
    <property type="entry name" value="Glyco_tranf_GTA_type"/>
    <property type="match status" value="1"/>
</dbReference>
<keyword evidence="2" id="KW-0328">Glycosyltransferase</keyword>
<dbReference type="InterPro" id="IPR029044">
    <property type="entry name" value="Nucleotide-diphossugar_trans"/>
</dbReference>
<dbReference type="EC" id="2.4.1.212" evidence="2"/>
<accession>A0A4U8WQ51</accession>